<keyword evidence="2" id="KW-0238">DNA-binding</keyword>
<protein>
    <submittedName>
        <fullName evidence="4">Transcriptional regulator, AsnC family</fullName>
    </submittedName>
</protein>
<reference evidence="4 5" key="1">
    <citation type="journal article" date="2015" name="Genome Announc.">
        <title>Complete Genome Sequence of Steroid-Transforming Nocardioides simplex VKM Ac-2033D.</title>
        <authorList>
            <person name="Shtratnikova V.Y."/>
            <person name="Schelkunov M.I."/>
            <person name="Pekov Y.A."/>
            <person name="Fokina V.V."/>
            <person name="Logacheva M.D."/>
            <person name="Sokolov S.L."/>
            <person name="Bragin E.Y."/>
            <person name="Ashapkin V.V."/>
            <person name="Donova M.V."/>
        </authorList>
    </citation>
    <scope>NUCLEOTIDE SEQUENCE [LARGE SCALE GENOMIC DNA]</scope>
    <source>
        <strain evidence="4 5">VKM Ac-2033D</strain>
    </source>
</reference>
<dbReference type="eggNOG" id="COG1522">
    <property type="taxonomic scope" value="Bacteria"/>
</dbReference>
<dbReference type="InterPro" id="IPR000485">
    <property type="entry name" value="AsnC-type_HTH_dom"/>
</dbReference>
<sequence length="338" mass="35824">MPLLDDEIRQPEILPELDLALIDALQVNPRAPWTTIAAVLDIDAATAARRWRRLHDERLAWWVVRPSAARLTPYLDATLVLLRCTPGSAAEAAQRAAAPEWAHTVDLLAGTADLGVVVLGSGLAEVGERVDDLVTRCGGTVSEVVERRVVAAVHAEDAGWRLGVCSASQRQALLPRRDQPAPPPPRSALVDDLLAALGDDARLSAQELATRLGGSEPTVRRGLDRALRSGAIQLGCDLATAAAGLGRGVLLEVEADDPDRAGRALAAAGPVHRCVQTVGAGNLTLGVRLASLAHLPRTEADLAALAPGWQVRSRLTVLRPVKRQGQLLDSRGRRALDG</sequence>
<dbReference type="KEGG" id="psim:KR76_15825"/>
<dbReference type="GeneID" id="96612844"/>
<keyword evidence="1" id="KW-0805">Transcription regulation</keyword>
<proteinExistence type="predicted"/>
<organism evidence="4 5">
    <name type="scientific">Nocardioides simplex</name>
    <name type="common">Arthrobacter simplex</name>
    <dbReference type="NCBI Taxonomy" id="2045"/>
    <lineage>
        <taxon>Bacteria</taxon>
        <taxon>Bacillati</taxon>
        <taxon>Actinomycetota</taxon>
        <taxon>Actinomycetes</taxon>
        <taxon>Propionibacteriales</taxon>
        <taxon>Nocardioidaceae</taxon>
        <taxon>Pimelobacter</taxon>
    </lineage>
</organism>
<dbReference type="HOGENOM" id="CLU_044190_1_0_11"/>
<dbReference type="AlphaFoldDB" id="A0A0A1DR42"/>
<dbReference type="GO" id="GO:0043565">
    <property type="term" value="F:sequence-specific DNA binding"/>
    <property type="evidence" value="ECO:0007669"/>
    <property type="project" value="InterPro"/>
</dbReference>
<name>A0A0A1DR42_NOCSI</name>
<evidence type="ECO:0000313" key="4">
    <source>
        <dbReference type="EMBL" id="AIY17870.1"/>
    </source>
</evidence>
<dbReference type="Gene3D" id="1.10.10.10">
    <property type="entry name" value="Winged helix-like DNA-binding domain superfamily/Winged helix DNA-binding domain"/>
    <property type="match status" value="2"/>
</dbReference>
<dbReference type="STRING" id="2045.KR76_15825"/>
<evidence type="ECO:0000256" key="2">
    <source>
        <dbReference type="ARBA" id="ARBA00023125"/>
    </source>
</evidence>
<dbReference type="OrthoDB" id="4050641at2"/>
<dbReference type="SMART" id="SM00344">
    <property type="entry name" value="HTH_ASNC"/>
    <property type="match status" value="1"/>
</dbReference>
<dbReference type="GO" id="GO:0043200">
    <property type="term" value="P:response to amino acid"/>
    <property type="evidence" value="ECO:0007669"/>
    <property type="project" value="TreeGrafter"/>
</dbReference>
<dbReference type="Proteomes" id="UP000030300">
    <property type="component" value="Chromosome"/>
</dbReference>
<dbReference type="InterPro" id="IPR036388">
    <property type="entry name" value="WH-like_DNA-bd_sf"/>
</dbReference>
<dbReference type="PANTHER" id="PTHR30154:SF34">
    <property type="entry name" value="TRANSCRIPTIONAL REGULATOR AZLB"/>
    <property type="match status" value="1"/>
</dbReference>
<gene>
    <name evidence="4" type="ORF">KR76_15825</name>
</gene>
<dbReference type="Pfam" id="PF13412">
    <property type="entry name" value="HTH_24"/>
    <property type="match status" value="1"/>
</dbReference>
<dbReference type="RefSeq" id="WP_038679624.1">
    <property type="nucleotide sequence ID" value="NZ_BJMC01000026.1"/>
</dbReference>
<accession>A0A0A1DR42</accession>
<keyword evidence="5" id="KW-1185">Reference proteome</keyword>
<evidence type="ECO:0000256" key="1">
    <source>
        <dbReference type="ARBA" id="ARBA00023015"/>
    </source>
</evidence>
<dbReference type="InterPro" id="IPR019888">
    <property type="entry name" value="Tscrpt_reg_AsnC-like"/>
</dbReference>
<dbReference type="Pfam" id="PF13404">
    <property type="entry name" value="HTH_AsnC-type"/>
    <property type="match status" value="1"/>
</dbReference>
<dbReference type="GO" id="GO:0005829">
    <property type="term" value="C:cytosol"/>
    <property type="evidence" value="ECO:0007669"/>
    <property type="project" value="TreeGrafter"/>
</dbReference>
<dbReference type="PANTHER" id="PTHR30154">
    <property type="entry name" value="LEUCINE-RESPONSIVE REGULATORY PROTEIN"/>
    <property type="match status" value="1"/>
</dbReference>
<evidence type="ECO:0000313" key="5">
    <source>
        <dbReference type="Proteomes" id="UP000030300"/>
    </source>
</evidence>
<evidence type="ECO:0000256" key="3">
    <source>
        <dbReference type="ARBA" id="ARBA00023163"/>
    </source>
</evidence>
<dbReference type="EMBL" id="CP009896">
    <property type="protein sequence ID" value="AIY17870.1"/>
    <property type="molecule type" value="Genomic_DNA"/>
</dbReference>
<keyword evidence="3" id="KW-0804">Transcription</keyword>